<organism evidence="12">
    <name type="scientific">Castor canadensis</name>
    <name type="common">American beaver</name>
    <dbReference type="NCBI Taxonomy" id="51338"/>
    <lineage>
        <taxon>Eukaryota</taxon>
        <taxon>Metazoa</taxon>
        <taxon>Chordata</taxon>
        <taxon>Craniata</taxon>
        <taxon>Vertebrata</taxon>
        <taxon>Euteleostomi</taxon>
        <taxon>Mammalia</taxon>
        <taxon>Eutheria</taxon>
        <taxon>Euarchontoglires</taxon>
        <taxon>Glires</taxon>
        <taxon>Rodentia</taxon>
        <taxon>Castorimorpha</taxon>
        <taxon>Castoridae</taxon>
        <taxon>Castor</taxon>
    </lineage>
</organism>
<evidence type="ECO:0000256" key="1">
    <source>
        <dbReference type="ARBA" id="ARBA00004162"/>
    </source>
</evidence>
<dbReference type="SUPFAM" id="SSF48726">
    <property type="entry name" value="Immunoglobulin"/>
    <property type="match status" value="2"/>
</dbReference>
<evidence type="ECO:0000256" key="10">
    <source>
        <dbReference type="ARBA" id="ARBA00023319"/>
    </source>
</evidence>
<keyword evidence="4" id="KW-0732">Signal</keyword>
<dbReference type="Ensembl" id="ENSCCNT00000016322.1">
    <property type="protein sequence ID" value="ENSCCNP00000012433.1"/>
    <property type="gene ID" value="ENSCCNG00000012903.1"/>
</dbReference>
<feature type="transmembrane region" description="Helical" evidence="11">
    <location>
        <begin position="159"/>
        <end position="177"/>
    </location>
</feature>
<dbReference type="GO" id="GO:0005886">
    <property type="term" value="C:plasma membrane"/>
    <property type="evidence" value="ECO:0007669"/>
    <property type="project" value="UniProtKB-SubCell"/>
</dbReference>
<dbReference type="InterPro" id="IPR050412">
    <property type="entry name" value="Ig-like_Receptors_ImmuneReg"/>
</dbReference>
<evidence type="ECO:0000256" key="4">
    <source>
        <dbReference type="ARBA" id="ARBA00022729"/>
    </source>
</evidence>
<keyword evidence="9" id="KW-0325">Glycoprotein</keyword>
<keyword evidence="8" id="KW-1015">Disulfide bond</keyword>
<keyword evidence="3 11" id="KW-0812">Transmembrane</keyword>
<dbReference type="Gene3D" id="2.60.40.10">
    <property type="entry name" value="Immunoglobulins"/>
    <property type="match status" value="2"/>
</dbReference>
<keyword evidence="6 11" id="KW-1133">Transmembrane helix</keyword>
<evidence type="ECO:0000256" key="11">
    <source>
        <dbReference type="SAM" id="Phobius"/>
    </source>
</evidence>
<dbReference type="FunFam" id="2.60.40.10:FF:000049">
    <property type="entry name" value="Leukocyte immunoglobulin-like receptor subfamily B member 1"/>
    <property type="match status" value="1"/>
</dbReference>
<evidence type="ECO:0000313" key="12">
    <source>
        <dbReference type="Ensembl" id="ENSCCNP00000012433.1"/>
    </source>
</evidence>
<evidence type="ECO:0000256" key="6">
    <source>
        <dbReference type="ARBA" id="ARBA00022989"/>
    </source>
</evidence>
<evidence type="ECO:0000256" key="2">
    <source>
        <dbReference type="ARBA" id="ARBA00022475"/>
    </source>
</evidence>
<keyword evidence="10" id="KW-0393">Immunoglobulin domain</keyword>
<dbReference type="PANTHER" id="PTHR11738:SF179">
    <property type="entry name" value="LEUKOCYTE IMMUNOGLOBULIN-LIKE RECEPTOR SUBFAMILY A MEMBER 5"/>
    <property type="match status" value="1"/>
</dbReference>
<accession>A0A8C0WNS0</accession>
<evidence type="ECO:0000256" key="9">
    <source>
        <dbReference type="ARBA" id="ARBA00023180"/>
    </source>
</evidence>
<dbReference type="PANTHER" id="PTHR11738">
    <property type="entry name" value="MHC CLASS I NK CELL RECEPTOR"/>
    <property type="match status" value="1"/>
</dbReference>
<reference evidence="12" key="1">
    <citation type="submission" date="2023-09" db="UniProtKB">
        <authorList>
            <consortium name="Ensembl"/>
        </authorList>
    </citation>
    <scope>IDENTIFICATION</scope>
</reference>
<evidence type="ECO:0000256" key="3">
    <source>
        <dbReference type="ARBA" id="ARBA00022692"/>
    </source>
</evidence>
<sequence length="192" mass="21894">RYKLFKRNSLPGLSEFVNKYILPKPTLWAEPGSMNIWGMLVSIWCEGNLEAPEYNLFKEKSSALWDKQKTPESTHKAKFSIMYMTDLNAGRYHCNYHTGSSTSHNGTSQADLPLGPVTHRGIYRCYGSFNGTPYAWLSPSDPRHLSQESEFQDYTVENLILVCMAGLVLVVLGILLFETQHSQRRTQGARRK</sequence>
<comment type="subcellular location">
    <subcellularLocation>
        <location evidence="1">Cell membrane</location>
        <topology evidence="1">Single-pass membrane protein</topology>
    </subcellularLocation>
</comment>
<evidence type="ECO:0000256" key="7">
    <source>
        <dbReference type="ARBA" id="ARBA00023136"/>
    </source>
</evidence>
<dbReference type="AlphaFoldDB" id="A0A8C0WNS0"/>
<keyword evidence="7 11" id="KW-0472">Membrane</keyword>
<protein>
    <recommendedName>
        <fullName evidence="13">Leukocyte immunoglobulin-like receptor subfamily A member 5</fullName>
    </recommendedName>
</protein>
<evidence type="ECO:0000256" key="5">
    <source>
        <dbReference type="ARBA" id="ARBA00022737"/>
    </source>
</evidence>
<dbReference type="InterPro" id="IPR036179">
    <property type="entry name" value="Ig-like_dom_sf"/>
</dbReference>
<evidence type="ECO:0008006" key="13">
    <source>
        <dbReference type="Google" id="ProtNLM"/>
    </source>
</evidence>
<evidence type="ECO:0000256" key="8">
    <source>
        <dbReference type="ARBA" id="ARBA00023157"/>
    </source>
</evidence>
<keyword evidence="5" id="KW-0677">Repeat</keyword>
<dbReference type="GO" id="GO:0002764">
    <property type="term" value="P:immune response-regulating signaling pathway"/>
    <property type="evidence" value="ECO:0007669"/>
    <property type="project" value="TreeGrafter"/>
</dbReference>
<proteinExistence type="predicted"/>
<dbReference type="InterPro" id="IPR013783">
    <property type="entry name" value="Ig-like_fold"/>
</dbReference>
<keyword evidence="2" id="KW-1003">Cell membrane</keyword>
<name>A0A8C0WNS0_CASCN</name>